<feature type="compositionally biased region" description="Basic and acidic residues" evidence="1">
    <location>
        <begin position="310"/>
        <end position="325"/>
    </location>
</feature>
<organism evidence="2 3">
    <name type="scientific">Cryomyces antarcticus</name>
    <dbReference type="NCBI Taxonomy" id="329879"/>
    <lineage>
        <taxon>Eukaryota</taxon>
        <taxon>Fungi</taxon>
        <taxon>Dikarya</taxon>
        <taxon>Ascomycota</taxon>
        <taxon>Pezizomycotina</taxon>
        <taxon>Dothideomycetes</taxon>
        <taxon>Dothideomycetes incertae sedis</taxon>
        <taxon>Cryomyces</taxon>
    </lineage>
</organism>
<feature type="region of interest" description="Disordered" evidence="1">
    <location>
        <begin position="310"/>
        <end position="386"/>
    </location>
</feature>
<feature type="compositionally biased region" description="Basic and acidic residues" evidence="1">
    <location>
        <begin position="333"/>
        <end position="368"/>
    </location>
</feature>
<name>A0ABR0LZR2_9PEZI</name>
<evidence type="ECO:0008006" key="4">
    <source>
        <dbReference type="Google" id="ProtNLM"/>
    </source>
</evidence>
<keyword evidence="3" id="KW-1185">Reference proteome</keyword>
<dbReference type="Proteomes" id="UP001357485">
    <property type="component" value="Unassembled WGS sequence"/>
</dbReference>
<proteinExistence type="predicted"/>
<gene>
    <name evidence="2" type="ORF">LTR16_001090</name>
</gene>
<dbReference type="EMBL" id="JAVRRA010008254">
    <property type="protein sequence ID" value="KAK5257285.1"/>
    <property type="molecule type" value="Genomic_DNA"/>
</dbReference>
<feature type="region of interest" description="Disordered" evidence="1">
    <location>
        <begin position="70"/>
        <end position="136"/>
    </location>
</feature>
<protein>
    <recommendedName>
        <fullName evidence="4">RRM domain-containing protein</fullName>
    </recommendedName>
</protein>
<feature type="region of interest" description="Disordered" evidence="1">
    <location>
        <begin position="233"/>
        <end position="278"/>
    </location>
</feature>
<sequence length="386" mass="42014">MAPGRAAASFDEIIQADRKKRKAEALANEIFGKNRRQGATGAGSFNGRGRAPTGAAATLASRVGVTKVGPHFRSSSAQSGANINKKWNHDLHSTSAIRTAGKAERSNRSNAADALHGSAAEPSLDTQSSSTVTPAKEIASNGNGILIRGMAGPYIVMASNFAPGTTAADIESVMQPVGGEMTGCKLVSSNPTVIVEMGFVEKSGAENVIAMFNNKRADGRLLYVYMKQGASSVSQLDSPAHSRPMARNPLAREIRPPREEQREDRTGERDVMDVDEGPAVPELMVEPEPEPELEPASTFVSEPVRPHRYEEYQRPHRRAEPDFQDGRYGFSDHSNRYNGRDTRGRDSDTRDLGRFREYGRGNGRDYGRNGRLFSDSMMRGGQSYRP</sequence>
<dbReference type="SUPFAM" id="SSF54928">
    <property type="entry name" value="RNA-binding domain, RBD"/>
    <property type="match status" value="1"/>
</dbReference>
<evidence type="ECO:0000256" key="1">
    <source>
        <dbReference type="SAM" id="MobiDB-lite"/>
    </source>
</evidence>
<comment type="caution">
    <text evidence="2">The sequence shown here is derived from an EMBL/GenBank/DDBJ whole genome shotgun (WGS) entry which is preliminary data.</text>
</comment>
<dbReference type="InterPro" id="IPR035979">
    <property type="entry name" value="RBD_domain_sf"/>
</dbReference>
<evidence type="ECO:0000313" key="3">
    <source>
        <dbReference type="Proteomes" id="UP001357485"/>
    </source>
</evidence>
<feature type="compositionally biased region" description="Polar residues" evidence="1">
    <location>
        <begin position="73"/>
        <end position="82"/>
    </location>
</feature>
<evidence type="ECO:0000313" key="2">
    <source>
        <dbReference type="EMBL" id="KAK5257285.1"/>
    </source>
</evidence>
<reference evidence="2 3" key="1">
    <citation type="submission" date="2023-08" db="EMBL/GenBank/DDBJ databases">
        <title>Black Yeasts Isolated from many extreme environments.</title>
        <authorList>
            <person name="Coleine C."/>
            <person name="Stajich J.E."/>
            <person name="Selbmann L."/>
        </authorList>
    </citation>
    <scope>NUCLEOTIDE SEQUENCE [LARGE SCALE GENOMIC DNA]</scope>
    <source>
        <strain evidence="2 3">CCFEE 536</strain>
    </source>
</reference>
<feature type="compositionally biased region" description="Basic and acidic residues" evidence="1">
    <location>
        <begin position="250"/>
        <end position="272"/>
    </location>
</feature>
<feature type="compositionally biased region" description="Polar residues" evidence="1">
    <location>
        <begin position="124"/>
        <end position="133"/>
    </location>
</feature>
<accession>A0ABR0LZR2</accession>